<evidence type="ECO:0000313" key="3">
    <source>
        <dbReference type="Proteomes" id="UP001235939"/>
    </source>
</evidence>
<reference evidence="2 3" key="1">
    <citation type="submission" date="2022-01" db="EMBL/GenBank/DDBJ databases">
        <title>A chromosomal length assembly of Cordylochernes scorpioides.</title>
        <authorList>
            <person name="Zeh D."/>
            <person name="Zeh J."/>
        </authorList>
    </citation>
    <scope>NUCLEOTIDE SEQUENCE [LARGE SCALE GENOMIC DNA]</scope>
    <source>
        <strain evidence="2">IN4F17</strain>
        <tissue evidence="2">Whole Body</tissue>
    </source>
</reference>
<keyword evidence="3" id="KW-1185">Reference proteome</keyword>
<evidence type="ECO:0000256" key="1">
    <source>
        <dbReference type="SAM" id="MobiDB-lite"/>
    </source>
</evidence>
<protein>
    <submittedName>
        <fullName evidence="2">Uncharacterized protein</fullName>
    </submittedName>
</protein>
<gene>
    <name evidence="2" type="ORF">LAZ67_11002372</name>
</gene>
<feature type="region of interest" description="Disordered" evidence="1">
    <location>
        <begin position="80"/>
        <end position="127"/>
    </location>
</feature>
<evidence type="ECO:0000313" key="2">
    <source>
        <dbReference type="EMBL" id="UYV74191.1"/>
    </source>
</evidence>
<proteinExistence type="predicted"/>
<organism evidence="2 3">
    <name type="scientific">Cordylochernes scorpioides</name>
    <dbReference type="NCBI Taxonomy" id="51811"/>
    <lineage>
        <taxon>Eukaryota</taxon>
        <taxon>Metazoa</taxon>
        <taxon>Ecdysozoa</taxon>
        <taxon>Arthropoda</taxon>
        <taxon>Chelicerata</taxon>
        <taxon>Arachnida</taxon>
        <taxon>Pseudoscorpiones</taxon>
        <taxon>Cheliferoidea</taxon>
        <taxon>Chernetidae</taxon>
        <taxon>Cordylochernes</taxon>
    </lineage>
</organism>
<name>A0ABY6L1I4_9ARAC</name>
<feature type="compositionally biased region" description="Polar residues" evidence="1">
    <location>
        <begin position="101"/>
        <end position="114"/>
    </location>
</feature>
<dbReference type="EMBL" id="CP092873">
    <property type="protein sequence ID" value="UYV74191.1"/>
    <property type="molecule type" value="Genomic_DNA"/>
</dbReference>
<accession>A0ABY6L1I4</accession>
<dbReference type="Proteomes" id="UP001235939">
    <property type="component" value="Chromosome 11"/>
</dbReference>
<sequence>MVTGFYTMTMPALTQRTWDDIIEKSLLALKSIPKEAYKNCFDNWEKRWRWCVEARGITLKIAEIPSGTDKHLEQEISELRPSIETTRPSEKFTTGRKPRWNSYTPGSTEPNNLQVRRMSSGHRIHRA</sequence>